<dbReference type="GO" id="GO:0003700">
    <property type="term" value="F:DNA-binding transcription factor activity"/>
    <property type="evidence" value="ECO:0007669"/>
    <property type="project" value="TreeGrafter"/>
</dbReference>
<feature type="domain" description="HTH lacI-type" evidence="5">
    <location>
        <begin position="5"/>
        <end position="59"/>
    </location>
</feature>
<dbReference type="eggNOG" id="COG1609">
    <property type="taxonomic scope" value="Bacteria"/>
</dbReference>
<dbReference type="Gene3D" id="3.40.50.2300">
    <property type="match status" value="2"/>
</dbReference>
<evidence type="ECO:0000313" key="7">
    <source>
        <dbReference type="Proteomes" id="UP000001551"/>
    </source>
</evidence>
<dbReference type="SMART" id="SM00354">
    <property type="entry name" value="HTH_LACI"/>
    <property type="match status" value="1"/>
</dbReference>
<dbReference type="Proteomes" id="UP000001551">
    <property type="component" value="Chromosome"/>
</dbReference>
<proteinExistence type="predicted"/>
<protein>
    <submittedName>
        <fullName evidence="6">Transcriptional regulator, LacI family</fullName>
    </submittedName>
</protein>
<dbReference type="PANTHER" id="PTHR30146:SF148">
    <property type="entry name" value="HTH-TYPE TRANSCRIPTIONAL REPRESSOR PURR-RELATED"/>
    <property type="match status" value="1"/>
</dbReference>
<dbReference type="EMBL" id="CP002400">
    <property type="protein sequence ID" value="ADU26459.1"/>
    <property type="molecule type" value="Genomic_DNA"/>
</dbReference>
<dbReference type="STRING" id="663278.Ethha_0899"/>
<evidence type="ECO:0000313" key="6">
    <source>
        <dbReference type="EMBL" id="ADU26459.1"/>
    </source>
</evidence>
<dbReference type="SUPFAM" id="SSF53822">
    <property type="entry name" value="Periplasmic binding protein-like I"/>
    <property type="match status" value="1"/>
</dbReference>
<evidence type="ECO:0000259" key="5">
    <source>
        <dbReference type="PROSITE" id="PS50932"/>
    </source>
</evidence>
<dbReference type="InterPro" id="IPR000843">
    <property type="entry name" value="HTH_LacI"/>
</dbReference>
<keyword evidence="4" id="KW-0804">Transcription</keyword>
<dbReference type="InterPro" id="IPR046335">
    <property type="entry name" value="LacI/GalR-like_sensor"/>
</dbReference>
<keyword evidence="1" id="KW-0678">Repressor</keyword>
<dbReference type="AlphaFoldDB" id="E6U3G7"/>
<dbReference type="PROSITE" id="PS50932">
    <property type="entry name" value="HTH_LACI_2"/>
    <property type="match status" value="1"/>
</dbReference>
<dbReference type="InterPro" id="IPR028082">
    <property type="entry name" value="Peripla_BP_I"/>
</dbReference>
<keyword evidence="3" id="KW-0238">DNA-binding</keyword>
<evidence type="ECO:0000256" key="1">
    <source>
        <dbReference type="ARBA" id="ARBA00022491"/>
    </source>
</evidence>
<dbReference type="GO" id="GO:0000976">
    <property type="term" value="F:transcription cis-regulatory region binding"/>
    <property type="evidence" value="ECO:0007669"/>
    <property type="project" value="TreeGrafter"/>
</dbReference>
<dbReference type="Gene3D" id="1.10.260.40">
    <property type="entry name" value="lambda repressor-like DNA-binding domains"/>
    <property type="match status" value="1"/>
</dbReference>
<dbReference type="KEGG" id="eha:Ethha_0899"/>
<dbReference type="HOGENOM" id="CLU_037628_6_2_9"/>
<organism evidence="6 7">
    <name type="scientific">Ethanoligenens harbinense (strain DSM 18485 / JCM 12961 / CGMCC 1.5033 / YUAN-3)</name>
    <dbReference type="NCBI Taxonomy" id="663278"/>
    <lineage>
        <taxon>Bacteria</taxon>
        <taxon>Bacillati</taxon>
        <taxon>Bacillota</taxon>
        <taxon>Clostridia</taxon>
        <taxon>Eubacteriales</taxon>
        <taxon>Oscillospiraceae</taxon>
        <taxon>Ethanoligenens</taxon>
    </lineage>
</organism>
<dbReference type="CDD" id="cd01392">
    <property type="entry name" value="HTH_LacI"/>
    <property type="match status" value="1"/>
</dbReference>
<evidence type="ECO:0000256" key="2">
    <source>
        <dbReference type="ARBA" id="ARBA00023015"/>
    </source>
</evidence>
<evidence type="ECO:0000256" key="4">
    <source>
        <dbReference type="ARBA" id="ARBA00023163"/>
    </source>
</evidence>
<dbReference type="PANTHER" id="PTHR30146">
    <property type="entry name" value="LACI-RELATED TRANSCRIPTIONAL REPRESSOR"/>
    <property type="match status" value="1"/>
</dbReference>
<reference evidence="6 7" key="1">
    <citation type="submission" date="2010-12" db="EMBL/GenBank/DDBJ databases">
        <title>Complete sequence of Ethanoligenens harbinense YUAN-3.</title>
        <authorList>
            <person name="Lucas S."/>
            <person name="Copeland A."/>
            <person name="Lapidus A."/>
            <person name="Cheng J.-F."/>
            <person name="Bruce D."/>
            <person name="Goodwin L."/>
            <person name="Pitluck S."/>
            <person name="Chertkov O."/>
            <person name="Misra M."/>
            <person name="Detter J.C."/>
            <person name="Han C."/>
            <person name="Tapia R."/>
            <person name="Land M."/>
            <person name="Hauser L."/>
            <person name="Jeffries C."/>
            <person name="Kyrpides N."/>
            <person name="Ivanova N."/>
            <person name="Mikhailova N."/>
            <person name="Wang A."/>
            <person name="Mouttaki H."/>
            <person name="He Z."/>
            <person name="Zhou J."/>
            <person name="Hemme C.L."/>
            <person name="Woyke T."/>
        </authorList>
    </citation>
    <scope>NUCLEOTIDE SEQUENCE [LARGE SCALE GENOMIC DNA]</scope>
    <source>
        <strain evidence="7">DSM 18485 / JCM 12961 / CGMCC 1.5033 / YUAN-3</strain>
    </source>
</reference>
<sequence length="342" mass="37655">MPKEVRMADIAKRIGVSTVTVSKALADKEGVSAEVREKIKALAREMGYPFGLAAKRTAKKMGNIGILIPIGFIEKGRSFYWKMYECLVSNLNEIGYFGVLELIQSDDEDQPVEPRILQDEKIDGLILIGQKGAKYRDMLQKNARNIPVVFLDSYDITDGNDCIISDGYHGMAAVTSHLIQLGHKKIDFVGSLNSTSSINDRYFGYCQAMQENGLEFRPDMVLPDRIADGTLRIVLPDILPTAFVCNCDVVACELINLLKNAGYSIPEDVSVAGFDDYVVLGLGAATRVTTYKVDTGAMAQACINRLLKKINNRHYAFNLKVITGHLIIRGTTGAPPNKPSIE</sequence>
<dbReference type="SUPFAM" id="SSF47413">
    <property type="entry name" value="lambda repressor-like DNA-binding domains"/>
    <property type="match status" value="1"/>
</dbReference>
<keyword evidence="7" id="KW-1185">Reference proteome</keyword>
<accession>E6U3G7</accession>
<dbReference type="Pfam" id="PF13377">
    <property type="entry name" value="Peripla_BP_3"/>
    <property type="match status" value="1"/>
</dbReference>
<keyword evidence="2" id="KW-0805">Transcription regulation</keyword>
<dbReference type="InterPro" id="IPR010982">
    <property type="entry name" value="Lambda_DNA-bd_dom_sf"/>
</dbReference>
<dbReference type="Pfam" id="PF00356">
    <property type="entry name" value="LacI"/>
    <property type="match status" value="1"/>
</dbReference>
<evidence type="ECO:0000256" key="3">
    <source>
        <dbReference type="ARBA" id="ARBA00023125"/>
    </source>
</evidence>
<name>E6U3G7_ETHHY</name>
<dbReference type="RefSeq" id="WP_013484823.1">
    <property type="nucleotide sequence ID" value="NC_014828.1"/>
</dbReference>
<dbReference type="CDD" id="cd19974">
    <property type="entry name" value="PBP1_LacI-like"/>
    <property type="match status" value="1"/>
</dbReference>
<gene>
    <name evidence="6" type="ordered locus">Ethha_0899</name>
</gene>